<feature type="compositionally biased region" description="Pro residues" evidence="7">
    <location>
        <begin position="1"/>
        <end position="10"/>
    </location>
</feature>
<dbReference type="Gene3D" id="1.10.287.1490">
    <property type="match status" value="1"/>
</dbReference>
<gene>
    <name evidence="9" type="ORF">O181_070287</name>
</gene>
<evidence type="ECO:0000256" key="5">
    <source>
        <dbReference type="ARBA" id="ARBA00023136"/>
    </source>
</evidence>
<keyword evidence="4 6" id="KW-0175">Coiled coil</keyword>
<feature type="region of interest" description="Disordered" evidence="7">
    <location>
        <begin position="554"/>
        <end position="587"/>
    </location>
</feature>
<evidence type="ECO:0000259" key="8">
    <source>
        <dbReference type="PROSITE" id="PS50913"/>
    </source>
</evidence>
<evidence type="ECO:0000313" key="10">
    <source>
        <dbReference type="Proteomes" id="UP000765509"/>
    </source>
</evidence>
<keyword evidence="3" id="KW-0963">Cytoplasm</keyword>
<dbReference type="PANTHER" id="PTHR23157">
    <property type="entry name" value="GRIP AND COILED-COIL DOMAIN-CONTAINING PROTEIN 1"/>
    <property type="match status" value="1"/>
</dbReference>
<dbReference type="EMBL" id="AVOT02036126">
    <property type="protein sequence ID" value="MBW0530572.1"/>
    <property type="molecule type" value="Genomic_DNA"/>
</dbReference>
<sequence>MAHIPLPPSPTSSSTSLNPSPSPPPPQLSSHRDQANDVGTPSIDLNLFELIFQSLVPIISGQSTLLSLHQTLNQLTQNQPSLPLHTSQLLEILNERHDQLDRLRVCDTAKELNSDNSPSLKLHSKLELNNAKTENDNESDETSKLVLEQLQSKLKQEEEKRAKSISLLRAVRQKLVQVEKDKAALETTFNQTKADKAVQIEELQREKKGLENELSRQRITHDQQVSKLRHSFERDTQSLKAHFERDSAAKKSQAELDIITLKAAHERELTSRNQKISQLELRLRELSNDRDKLFDQLQTSQAELETIVVQNDEIKGNSGELEHQLNQSRNRVHALMEEIDQLGRLKASYHREENGLQKLMDELEQQHSTKISSLTSRITQLEKERTDVENELGDNLKERLEEIERLRAEFNLKSLEYTDSIKNITKRNEEILKSQEEIKSLRDQLKAVEQARSSQSDLVLKSHQELENLRNQLKLLTETLEEKESRESQLKSQVEKLKDEMRNVEGVKELLRGTDESKRFDGVGYFSNFSNSSKLFHQQELSNENNREIHEIIDKDGTENEESKDARSLNQQEEPFDQTNHENNGHKNHDLEAEVNFEYLRNTLLQFLEHKEMRPHLVRVLGVILHFTPQETRRLAAKV</sequence>
<reference evidence="9" key="1">
    <citation type="submission" date="2021-03" db="EMBL/GenBank/DDBJ databases">
        <title>Draft genome sequence of rust myrtle Austropuccinia psidii MF-1, a brazilian biotype.</title>
        <authorList>
            <person name="Quecine M.C."/>
            <person name="Pachon D.M.R."/>
            <person name="Bonatelli M.L."/>
            <person name="Correr F.H."/>
            <person name="Franceschini L.M."/>
            <person name="Leite T.F."/>
            <person name="Margarido G.R.A."/>
            <person name="Almeida C.A."/>
            <person name="Ferrarezi J.A."/>
            <person name="Labate C.A."/>
        </authorList>
    </citation>
    <scope>NUCLEOTIDE SEQUENCE</scope>
    <source>
        <strain evidence="9">MF-1</strain>
    </source>
</reference>
<dbReference type="Pfam" id="PF01465">
    <property type="entry name" value="GRIP"/>
    <property type="match status" value="1"/>
</dbReference>
<feature type="region of interest" description="Disordered" evidence="7">
    <location>
        <begin position="1"/>
        <end position="37"/>
    </location>
</feature>
<name>A0A9Q3F2W9_9BASI</name>
<evidence type="ECO:0000256" key="3">
    <source>
        <dbReference type="ARBA" id="ARBA00022490"/>
    </source>
</evidence>
<comment type="subcellular location">
    <subcellularLocation>
        <location evidence="2">Cytoplasm</location>
    </subcellularLocation>
    <subcellularLocation>
        <location evidence="1">Endomembrane system</location>
        <topology evidence="1">Peripheral membrane protein</topology>
    </subcellularLocation>
</comment>
<dbReference type="SMART" id="SM00755">
    <property type="entry name" value="Grip"/>
    <property type="match status" value="1"/>
</dbReference>
<feature type="compositionally biased region" description="Basic and acidic residues" evidence="7">
    <location>
        <begin position="554"/>
        <end position="567"/>
    </location>
</feature>
<keyword evidence="5" id="KW-0472">Membrane</keyword>
<dbReference type="InterPro" id="IPR051952">
    <property type="entry name" value="Golgi-autophagy_related"/>
</dbReference>
<dbReference type="Proteomes" id="UP000765509">
    <property type="component" value="Unassembled WGS sequence"/>
</dbReference>
<evidence type="ECO:0000256" key="7">
    <source>
        <dbReference type="SAM" id="MobiDB-lite"/>
    </source>
</evidence>
<feature type="coiled-coil region" evidence="6">
    <location>
        <begin position="262"/>
        <end position="514"/>
    </location>
</feature>
<evidence type="ECO:0000313" key="9">
    <source>
        <dbReference type="EMBL" id="MBW0530572.1"/>
    </source>
</evidence>
<evidence type="ECO:0000256" key="2">
    <source>
        <dbReference type="ARBA" id="ARBA00004496"/>
    </source>
</evidence>
<dbReference type="InterPro" id="IPR000237">
    <property type="entry name" value="GRIP_dom"/>
</dbReference>
<dbReference type="OrthoDB" id="1926336at2759"/>
<feature type="coiled-coil region" evidence="6">
    <location>
        <begin position="140"/>
        <end position="220"/>
    </location>
</feature>
<accession>A0A9Q3F2W9</accession>
<evidence type="ECO:0000256" key="1">
    <source>
        <dbReference type="ARBA" id="ARBA00004184"/>
    </source>
</evidence>
<feature type="compositionally biased region" description="Polar residues" evidence="7">
    <location>
        <begin position="568"/>
        <end position="578"/>
    </location>
</feature>
<dbReference type="PROSITE" id="PS50913">
    <property type="entry name" value="GRIP"/>
    <property type="match status" value="1"/>
</dbReference>
<organism evidence="9 10">
    <name type="scientific">Austropuccinia psidii MF-1</name>
    <dbReference type="NCBI Taxonomy" id="1389203"/>
    <lineage>
        <taxon>Eukaryota</taxon>
        <taxon>Fungi</taxon>
        <taxon>Dikarya</taxon>
        <taxon>Basidiomycota</taxon>
        <taxon>Pucciniomycotina</taxon>
        <taxon>Pucciniomycetes</taxon>
        <taxon>Pucciniales</taxon>
        <taxon>Sphaerophragmiaceae</taxon>
        <taxon>Austropuccinia</taxon>
    </lineage>
</organism>
<comment type="caution">
    <text evidence="9">The sequence shown here is derived from an EMBL/GenBank/DDBJ whole genome shotgun (WGS) entry which is preliminary data.</text>
</comment>
<dbReference type="Gene3D" id="1.10.220.60">
    <property type="entry name" value="GRIP domain"/>
    <property type="match status" value="1"/>
</dbReference>
<proteinExistence type="predicted"/>
<evidence type="ECO:0000256" key="4">
    <source>
        <dbReference type="ARBA" id="ARBA00023054"/>
    </source>
</evidence>
<feature type="domain" description="GRIP" evidence="8">
    <location>
        <begin position="590"/>
        <end position="638"/>
    </location>
</feature>
<keyword evidence="10" id="KW-1185">Reference proteome</keyword>
<evidence type="ECO:0000256" key="6">
    <source>
        <dbReference type="SAM" id="Coils"/>
    </source>
</evidence>
<dbReference type="AlphaFoldDB" id="A0A9Q3F2W9"/>
<dbReference type="GO" id="GO:0005794">
    <property type="term" value="C:Golgi apparatus"/>
    <property type="evidence" value="ECO:0007669"/>
    <property type="project" value="TreeGrafter"/>
</dbReference>
<dbReference type="PANTHER" id="PTHR23157:SF25">
    <property type="entry name" value="GRIP AND COILED-COIL DOMAIN-CONTAINING PROTEIN 1"/>
    <property type="match status" value="1"/>
</dbReference>
<protein>
    <recommendedName>
        <fullName evidence="8">GRIP domain-containing protein</fullName>
    </recommendedName>
</protein>